<dbReference type="InterPro" id="IPR006674">
    <property type="entry name" value="HD_domain"/>
</dbReference>
<organism evidence="2 3">
    <name type="scientific">Agathobacter ruminis</name>
    <dbReference type="NCBI Taxonomy" id="1712665"/>
    <lineage>
        <taxon>Bacteria</taxon>
        <taxon>Bacillati</taxon>
        <taxon>Bacillota</taxon>
        <taxon>Clostridia</taxon>
        <taxon>Lachnospirales</taxon>
        <taxon>Lachnospiraceae</taxon>
        <taxon>Agathobacter</taxon>
    </lineage>
</organism>
<protein>
    <submittedName>
        <fullName evidence="2">HD domain-containing protein</fullName>
    </submittedName>
</protein>
<gene>
    <name evidence="2" type="ORF">CSX02_11045</name>
</gene>
<dbReference type="Gene3D" id="1.10.3210.10">
    <property type="entry name" value="Hypothetical protein af1432"/>
    <property type="match status" value="1"/>
</dbReference>
<evidence type="ECO:0000313" key="2">
    <source>
        <dbReference type="EMBL" id="PHU36882.1"/>
    </source>
</evidence>
<dbReference type="Pfam" id="PF01966">
    <property type="entry name" value="HD"/>
    <property type="match status" value="1"/>
</dbReference>
<feature type="domain" description="HD" evidence="1">
    <location>
        <begin position="19"/>
        <end position="125"/>
    </location>
</feature>
<name>A0A2G3E0R8_9FIRM</name>
<evidence type="ECO:0000313" key="3">
    <source>
        <dbReference type="Proteomes" id="UP000224563"/>
    </source>
</evidence>
<dbReference type="AlphaFoldDB" id="A0A2G3E0R8"/>
<evidence type="ECO:0000259" key="1">
    <source>
        <dbReference type="Pfam" id="PF01966"/>
    </source>
</evidence>
<dbReference type="Proteomes" id="UP000224563">
    <property type="component" value="Unassembled WGS sequence"/>
</dbReference>
<accession>A0A2G3E0R8</accession>
<sequence>MHEQVQKMGNFIQHGRITTLEHCKRVTEMSDRISRRLHIRNLDREAMLRGAMLHDFYLYDWHDYDEGTHQWHGFHHADRALENAKKYFNINRKEQEIIYSHMWPLNLTRVPKSREAWIVCLADKIVSTKETLFQRK</sequence>
<keyword evidence="3" id="KW-1185">Reference proteome</keyword>
<dbReference type="EMBL" id="PDYG01000112">
    <property type="protein sequence ID" value="PHU36882.1"/>
    <property type="molecule type" value="Genomic_DNA"/>
</dbReference>
<dbReference type="SUPFAM" id="SSF109604">
    <property type="entry name" value="HD-domain/PDEase-like"/>
    <property type="match status" value="1"/>
</dbReference>
<dbReference type="InterPro" id="IPR003607">
    <property type="entry name" value="HD/PDEase_dom"/>
</dbReference>
<proteinExistence type="predicted"/>
<reference evidence="2 3" key="1">
    <citation type="submission" date="2017-10" db="EMBL/GenBank/DDBJ databases">
        <title>Resolving the taxonomy of Roseburia spp., Eubacterium rectale and Agathobacter spp. through phylogenomic analysis.</title>
        <authorList>
            <person name="Sheridan P.O."/>
            <person name="Walker A.W."/>
            <person name="Duncan S.H."/>
            <person name="Scott K.P."/>
            <person name="Toole P.W.O."/>
            <person name="Luis P."/>
            <person name="Flint H.J."/>
        </authorList>
    </citation>
    <scope>NUCLEOTIDE SEQUENCE [LARGE SCALE GENOMIC DNA]</scope>
    <source>
        <strain evidence="2 3">JK623</strain>
    </source>
</reference>
<reference evidence="2 3" key="2">
    <citation type="submission" date="2017-10" db="EMBL/GenBank/DDBJ databases">
        <authorList>
            <person name="Banno H."/>
            <person name="Chua N.-H."/>
        </authorList>
    </citation>
    <scope>NUCLEOTIDE SEQUENCE [LARGE SCALE GENOMIC DNA]</scope>
    <source>
        <strain evidence="2 3">JK623</strain>
    </source>
</reference>
<comment type="caution">
    <text evidence="2">The sequence shown here is derived from an EMBL/GenBank/DDBJ whole genome shotgun (WGS) entry which is preliminary data.</text>
</comment>
<dbReference type="CDD" id="cd00077">
    <property type="entry name" value="HDc"/>
    <property type="match status" value="1"/>
</dbReference>